<dbReference type="AlphaFoldDB" id="A0A5A9W0P3"/>
<dbReference type="Pfam" id="PF04851">
    <property type="entry name" value="ResIII"/>
    <property type="match status" value="1"/>
</dbReference>
<dbReference type="InterPro" id="IPR011332">
    <property type="entry name" value="Ribosomal_zn-bd"/>
</dbReference>
<dbReference type="PROSITE" id="PS51194">
    <property type="entry name" value="HELICASE_CTER"/>
    <property type="match status" value="1"/>
</dbReference>
<dbReference type="GO" id="GO:0016787">
    <property type="term" value="F:hydrolase activity"/>
    <property type="evidence" value="ECO:0007669"/>
    <property type="project" value="InterPro"/>
</dbReference>
<dbReference type="GO" id="GO:0005524">
    <property type="term" value="F:ATP binding"/>
    <property type="evidence" value="ECO:0007669"/>
    <property type="project" value="InterPro"/>
</dbReference>
<dbReference type="SMART" id="SM00487">
    <property type="entry name" value="DEXDc"/>
    <property type="match status" value="1"/>
</dbReference>
<accession>A0A5A9W0P3</accession>
<dbReference type="EMBL" id="SMRS01000007">
    <property type="protein sequence ID" value="KAA0874132.1"/>
    <property type="molecule type" value="Genomic_DNA"/>
</dbReference>
<feature type="domain" description="Helicase ATP-binding" evidence="1">
    <location>
        <begin position="19"/>
        <end position="172"/>
    </location>
</feature>
<evidence type="ECO:0000313" key="4">
    <source>
        <dbReference type="Proteomes" id="UP000325302"/>
    </source>
</evidence>
<evidence type="ECO:0000259" key="1">
    <source>
        <dbReference type="PROSITE" id="PS51192"/>
    </source>
</evidence>
<dbReference type="FunFam" id="3.40.50.300:FF:000794">
    <property type="entry name" value="ATP-dependent RNA helicase"/>
    <property type="match status" value="1"/>
</dbReference>
<dbReference type="SUPFAM" id="SSF57829">
    <property type="entry name" value="Zn-binding ribosomal proteins"/>
    <property type="match status" value="1"/>
</dbReference>
<dbReference type="RefSeq" id="WP_149391364.1">
    <property type="nucleotide sequence ID" value="NZ_SMRS01000007.1"/>
</dbReference>
<dbReference type="SUPFAM" id="SSF52540">
    <property type="entry name" value="P-loop containing nucleoside triphosphate hydrolases"/>
    <property type="match status" value="1"/>
</dbReference>
<dbReference type="InterPro" id="IPR006935">
    <property type="entry name" value="Helicase/UvrB_N"/>
</dbReference>
<sequence length="580" mass="65457">MHPITLRPYQQEAVEATLAHFRQQRDAAVLVLPTGAGKSLVIAELARRARGPVLVLAHVTELVEQNHQKLRALQVRAGIYAAGLKQRDRDPSVICASIQSLAPNLEAFQRPVSLLIIDECHRVSLDEKSQYQQVLRHFRALNPELCCLGLTATPYRLGEGWIYQDHYRGFRRSETPRPFQRCIYELPISQLIRQGYLTAPQLIDRALRGYDFSSLIPQSNGEFSEQQLDGWLGRHPRVTRGICEELIEQAQTRRGAMIFAATVKHAQEIHSYLPTQQSALITAQTSSTEREEAISRFRAQELKFLVNVAVLTTGFDVPHVDLIAILRPTQSVSLFQQMAGRGLRLAPGKTECLILDYAGNGFSLNHPEVGSPKPASDTEPVQVFCPACGFANLFWGRKDASGQVIEHFGRRCQGLLDIDQSPAQACDYRFRFRECPVCAAENDITSRQCHQCAATLIDPDDQLKKALQLKDARILRCAGVTATAEKGRLRLTYHGEEGETLSEWFDLQHPGQCQAFNQIFGRRYQGADKPTRFSEVEQVINLKHPLPAPDFVIARRRQKQLRIDARLFDYVGRYRKANCL</sequence>
<feature type="domain" description="Helicase C-terminal" evidence="2">
    <location>
        <begin position="242"/>
        <end position="387"/>
    </location>
</feature>
<keyword evidence="3" id="KW-0378">Hydrolase</keyword>
<protein>
    <submittedName>
        <fullName evidence="3">DEAD/DEAH box helicase</fullName>
    </submittedName>
</protein>
<dbReference type="GO" id="GO:0003677">
    <property type="term" value="F:DNA binding"/>
    <property type="evidence" value="ECO:0007669"/>
    <property type="project" value="InterPro"/>
</dbReference>
<dbReference type="SMART" id="SM00490">
    <property type="entry name" value="HELICc"/>
    <property type="match status" value="1"/>
</dbReference>
<dbReference type="PANTHER" id="PTHR47396:SF1">
    <property type="entry name" value="ATP-DEPENDENT HELICASE IRC3-RELATED"/>
    <property type="match status" value="1"/>
</dbReference>
<evidence type="ECO:0000259" key="2">
    <source>
        <dbReference type="PROSITE" id="PS51194"/>
    </source>
</evidence>
<proteinExistence type="predicted"/>
<dbReference type="PANTHER" id="PTHR47396">
    <property type="entry name" value="TYPE I RESTRICTION ENZYME ECOKI R PROTEIN"/>
    <property type="match status" value="1"/>
</dbReference>
<dbReference type="Proteomes" id="UP000325302">
    <property type="component" value="Unassembled WGS sequence"/>
</dbReference>
<evidence type="ECO:0000313" key="3">
    <source>
        <dbReference type="EMBL" id="KAA0874132.1"/>
    </source>
</evidence>
<dbReference type="PROSITE" id="PS51192">
    <property type="entry name" value="HELICASE_ATP_BIND_1"/>
    <property type="match status" value="1"/>
</dbReference>
<dbReference type="InterPro" id="IPR001650">
    <property type="entry name" value="Helicase_C-like"/>
</dbReference>
<dbReference type="GO" id="GO:0005829">
    <property type="term" value="C:cytosol"/>
    <property type="evidence" value="ECO:0007669"/>
    <property type="project" value="TreeGrafter"/>
</dbReference>
<keyword evidence="3" id="KW-0347">Helicase</keyword>
<dbReference type="CDD" id="cd18799">
    <property type="entry name" value="SF2_C_EcoAI-like"/>
    <property type="match status" value="1"/>
</dbReference>
<dbReference type="Pfam" id="PF00271">
    <property type="entry name" value="Helicase_C"/>
    <property type="match status" value="1"/>
</dbReference>
<keyword evidence="4" id="KW-1185">Reference proteome</keyword>
<name>A0A5A9W0P3_9GAMM</name>
<organism evidence="3 4">
    <name type="scientific">Nitrincola tapanii</name>
    <dbReference type="NCBI Taxonomy" id="1708751"/>
    <lineage>
        <taxon>Bacteria</taxon>
        <taxon>Pseudomonadati</taxon>
        <taxon>Pseudomonadota</taxon>
        <taxon>Gammaproteobacteria</taxon>
        <taxon>Oceanospirillales</taxon>
        <taxon>Oceanospirillaceae</taxon>
        <taxon>Nitrincola</taxon>
    </lineage>
</organism>
<dbReference type="GO" id="GO:0004386">
    <property type="term" value="F:helicase activity"/>
    <property type="evidence" value="ECO:0007669"/>
    <property type="project" value="UniProtKB-KW"/>
</dbReference>
<gene>
    <name evidence="3" type="ORF">E1H14_10165</name>
</gene>
<keyword evidence="3" id="KW-0547">Nucleotide-binding</keyword>
<reference evidence="3 4" key="1">
    <citation type="submission" date="2019-03" db="EMBL/GenBank/DDBJ databases">
        <title>Nitrincola sp. nov. isolated from an Indian soda lake.</title>
        <authorList>
            <person name="Joshi A."/>
            <person name="Thite S.V."/>
            <person name="Joseph N."/>
            <person name="Dhotre D."/>
            <person name="Moorthy M."/>
            <person name="Shouche Y.S."/>
        </authorList>
    </citation>
    <scope>NUCLEOTIDE SEQUENCE [LARGE SCALE GENOMIC DNA]</scope>
    <source>
        <strain evidence="3 4">MEB193</strain>
    </source>
</reference>
<dbReference type="Gene3D" id="3.40.50.300">
    <property type="entry name" value="P-loop containing nucleotide triphosphate hydrolases"/>
    <property type="match status" value="2"/>
</dbReference>
<dbReference type="OrthoDB" id="9802848at2"/>
<comment type="caution">
    <text evidence="3">The sequence shown here is derived from an EMBL/GenBank/DDBJ whole genome shotgun (WGS) entry which is preliminary data.</text>
</comment>
<keyword evidence="3" id="KW-0067">ATP-binding</keyword>
<dbReference type="InterPro" id="IPR050742">
    <property type="entry name" value="Helicase_Restrict-Modif_Enz"/>
</dbReference>
<dbReference type="InterPro" id="IPR014001">
    <property type="entry name" value="Helicase_ATP-bd"/>
</dbReference>
<dbReference type="GO" id="GO:0006412">
    <property type="term" value="P:translation"/>
    <property type="evidence" value="ECO:0007669"/>
    <property type="project" value="InterPro"/>
</dbReference>
<dbReference type="InterPro" id="IPR027417">
    <property type="entry name" value="P-loop_NTPase"/>
</dbReference>